<keyword evidence="2" id="KW-0732">Signal</keyword>
<dbReference type="AlphaFoldDB" id="A0AAE3FID3"/>
<evidence type="ECO:0000256" key="1">
    <source>
        <dbReference type="SAM" id="MobiDB-lite"/>
    </source>
</evidence>
<reference evidence="3 4" key="1">
    <citation type="submission" date="2022-03" db="EMBL/GenBank/DDBJ databases">
        <title>Metagenome-assembled genomes from swine fecal metagenomes.</title>
        <authorList>
            <person name="Holman D.B."/>
            <person name="Kommadath A."/>
        </authorList>
    </citation>
    <scope>NUCLEOTIDE SEQUENCE [LARGE SCALE GENOMIC DNA]</scope>
    <source>
        <strain evidence="3">SUG147</strain>
    </source>
</reference>
<dbReference type="Gene3D" id="3.20.20.80">
    <property type="entry name" value="Glycosidases"/>
    <property type="match status" value="2"/>
</dbReference>
<feature type="chain" id="PRO_5042067669" evidence="2">
    <location>
        <begin position="21"/>
        <end position="448"/>
    </location>
</feature>
<dbReference type="PROSITE" id="PS51257">
    <property type="entry name" value="PROKAR_LIPOPROTEIN"/>
    <property type="match status" value="1"/>
</dbReference>
<accession>A0AAE3FID3</accession>
<sequence>MKKIITAITAGLAVTMLMSACSNRGGSTESGTKKETGSDSTSQTQAPDPVRENGYSITYYWGPPYENFTEDEVIRMKDAGFDIVPILTFPWEPEKIEKAVALLEKHGLNAAVKDGIVESIYSRDELPTQEEVDQCVRKLVERYGKYGNVKEWVLCDEPNALKFKVLSMFVDAIHRIDPERKAYINLLPTYATPDQLKTATYEEYLDTFCSIVKPDYISYDNYDFLGGDTTSSQRGEFFLNLEYAAAAGKKYGLETRVIVQLVQHIAYSNVSESEIAWQANASLLYGMKSLSYFTYWQPDNVNYTPTSMITIDGVATKHYTDVQNENKITRVLGSALYDTESEKVYRIGDSRLRGVDDYPENGKLGALTGENALVGFYKNGWFMVMNSEPTKADAPSSLVMSGNAAGYEWLNPESAEWESLSGCSYVKEADGKLTFTLPAGRAMLVRAK</sequence>
<feature type="region of interest" description="Disordered" evidence="1">
    <location>
        <begin position="24"/>
        <end position="51"/>
    </location>
</feature>
<dbReference type="SUPFAM" id="SSF51445">
    <property type="entry name" value="(Trans)glycosidases"/>
    <property type="match status" value="1"/>
</dbReference>
<evidence type="ECO:0000313" key="3">
    <source>
        <dbReference type="EMBL" id="MCI5755980.1"/>
    </source>
</evidence>
<evidence type="ECO:0000313" key="4">
    <source>
        <dbReference type="Proteomes" id="UP001139365"/>
    </source>
</evidence>
<protein>
    <submittedName>
        <fullName evidence="3">NFACT family protein</fullName>
    </submittedName>
</protein>
<dbReference type="InterPro" id="IPR017853">
    <property type="entry name" value="GH"/>
</dbReference>
<dbReference type="Proteomes" id="UP001139365">
    <property type="component" value="Unassembled WGS sequence"/>
</dbReference>
<comment type="caution">
    <text evidence="3">The sequence shown here is derived from an EMBL/GenBank/DDBJ whole genome shotgun (WGS) entry which is preliminary data.</text>
</comment>
<gene>
    <name evidence="3" type="ORF">MR241_06775</name>
</gene>
<proteinExistence type="predicted"/>
<feature type="signal peptide" evidence="2">
    <location>
        <begin position="1"/>
        <end position="20"/>
    </location>
</feature>
<evidence type="ECO:0000256" key="2">
    <source>
        <dbReference type="SAM" id="SignalP"/>
    </source>
</evidence>
<organism evidence="3 4">
    <name type="scientific">Candidatus Colimorpha enterica</name>
    <dbReference type="NCBI Taxonomy" id="3083063"/>
    <lineage>
        <taxon>Bacteria</taxon>
        <taxon>Pseudomonadati</taxon>
        <taxon>Bacteroidota</taxon>
        <taxon>Bacteroidia</taxon>
        <taxon>Bacteroidales</taxon>
        <taxon>Candidatus Colimorpha</taxon>
    </lineage>
</organism>
<name>A0AAE3FID3_9BACT</name>
<dbReference type="EMBL" id="JALEMU010000106">
    <property type="protein sequence ID" value="MCI5755980.1"/>
    <property type="molecule type" value="Genomic_DNA"/>
</dbReference>